<keyword evidence="3" id="KW-1185">Reference proteome</keyword>
<feature type="region of interest" description="Disordered" evidence="1">
    <location>
        <begin position="1"/>
        <end position="22"/>
    </location>
</feature>
<comment type="caution">
    <text evidence="2">The sequence shown here is derived from an EMBL/GenBank/DDBJ whole genome shotgun (WGS) entry which is preliminary data.</text>
</comment>
<organism evidence="2 3">
    <name type="scientific">Pyxidicoccus fallax</name>
    <dbReference type="NCBI Taxonomy" id="394095"/>
    <lineage>
        <taxon>Bacteria</taxon>
        <taxon>Pseudomonadati</taxon>
        <taxon>Myxococcota</taxon>
        <taxon>Myxococcia</taxon>
        <taxon>Myxococcales</taxon>
        <taxon>Cystobacterineae</taxon>
        <taxon>Myxococcaceae</taxon>
        <taxon>Pyxidicoccus</taxon>
    </lineage>
</organism>
<dbReference type="RefSeq" id="WP_169343653.1">
    <property type="nucleotide sequence ID" value="NZ_JABBJJ010000017.1"/>
</dbReference>
<reference evidence="2 3" key="1">
    <citation type="submission" date="2020-04" db="EMBL/GenBank/DDBJ databases">
        <title>Draft genome of Pyxidicoccus fallax type strain.</title>
        <authorList>
            <person name="Whitworth D.E."/>
        </authorList>
    </citation>
    <scope>NUCLEOTIDE SEQUENCE [LARGE SCALE GENOMIC DNA]</scope>
    <source>
        <strain evidence="2 3">DSM 14698</strain>
    </source>
</reference>
<dbReference type="EMBL" id="JABBJJ010000017">
    <property type="protein sequence ID" value="NMO14359.1"/>
    <property type="molecule type" value="Genomic_DNA"/>
</dbReference>
<evidence type="ECO:0000313" key="2">
    <source>
        <dbReference type="EMBL" id="NMO14359.1"/>
    </source>
</evidence>
<dbReference type="Proteomes" id="UP000518300">
    <property type="component" value="Unassembled WGS sequence"/>
</dbReference>
<protein>
    <submittedName>
        <fullName evidence="2">Uncharacterized protein</fullName>
    </submittedName>
</protein>
<name>A0A848L6J9_9BACT</name>
<proteinExistence type="predicted"/>
<gene>
    <name evidence="2" type="ORF">HG543_05740</name>
</gene>
<evidence type="ECO:0000313" key="3">
    <source>
        <dbReference type="Proteomes" id="UP000518300"/>
    </source>
</evidence>
<evidence type="ECO:0000256" key="1">
    <source>
        <dbReference type="SAM" id="MobiDB-lite"/>
    </source>
</evidence>
<sequence>MPPIKQYVNLPTDAAHPERGDTRKLQVTPNTVPNVGAADPVEWWIEPDPKNTDPIYLSPAQRARLQNNETVLNAATSKFENSLNFPPAGGDKYVVKVAKKGDRANFLKTDEFETWRKIFYTVYYMGAGAQSLFNSLKPRFEAAFKEGFVEVEQVQMVATATVMARVDGTLGNAIGRPQLHYLRDPPHGVVGLKPAGSGTLVDKPFHVAILVVPDIYTVKEESLAKTGLLSATGTSSVPYCLHTDPANPRAFVYRAKASWPGRLAIDVLDKLSVVGVPSEQLGSMVGWDLNAVPGLTNHLAAAPTNTFDLSLILVSEKTVMGYSAANICIVRTKDSPTDVLQTFTHELGHGFGQVVEKEERWDTGGNKLSDEHNPNWHTDPYGGRGNHCTTNAVLKTAPAYAGLTTGQWYRHGGSGHLCTMFFSGEPNVEPDGKFCPKCVPRLTRFNLDSTSMTSRKWSYFG</sequence>
<dbReference type="AlphaFoldDB" id="A0A848L6J9"/>
<accession>A0A848L6J9</accession>